<dbReference type="EMBL" id="CP036343">
    <property type="protein sequence ID" value="QDT89872.1"/>
    <property type="molecule type" value="Genomic_DNA"/>
</dbReference>
<sequence>MAESWNKGDVFLLPIDSTRVGLGQIVDVLQSELYVVIYANIWNASSPPCPQDAVGQEVLFASLTLDAKLHHGDWTVIGNVTNNLANIKLPLSKVRISGEMHIESHDGSWSRCATAEEAEQLRFRKTVAPVRLEKALKAHYGVLEPHPAYDDLRYDLVVDLARLGGDDCRLRILGALGMEELLRQLLNRLEQVGSNHEELYDTECRERMGNAVMDGFVRNKGDFVLADDFGLYATEANLAVKEALAEYITKANSQAAESSITDFHERLAAFQNSDVESDGEGSFYDDFCGHSAPDAFDSTGNVIE</sequence>
<dbReference type="Proteomes" id="UP000316855">
    <property type="component" value="Chromosome"/>
</dbReference>
<proteinExistence type="predicted"/>
<dbReference type="AlphaFoldDB" id="A0A517VA38"/>
<gene>
    <name evidence="1" type="ORF">Pan161_15050</name>
</gene>
<evidence type="ECO:0000313" key="2">
    <source>
        <dbReference type="Proteomes" id="UP000316855"/>
    </source>
</evidence>
<dbReference type="KEGG" id="gax:Pan161_15050"/>
<dbReference type="InterPro" id="IPR029278">
    <property type="entry name" value="Imm26"/>
</dbReference>
<dbReference type="RefSeq" id="WP_197995747.1">
    <property type="nucleotide sequence ID" value="NZ_CP036343.1"/>
</dbReference>
<dbReference type="Pfam" id="PF15428">
    <property type="entry name" value="Imm26"/>
    <property type="match status" value="1"/>
</dbReference>
<accession>A0A517VA38</accession>
<reference evidence="1 2" key="1">
    <citation type="submission" date="2019-02" db="EMBL/GenBank/DDBJ databases">
        <title>Deep-cultivation of Planctomycetes and their phenomic and genomic characterization uncovers novel biology.</title>
        <authorList>
            <person name="Wiegand S."/>
            <person name="Jogler M."/>
            <person name="Boedeker C."/>
            <person name="Pinto D."/>
            <person name="Vollmers J."/>
            <person name="Rivas-Marin E."/>
            <person name="Kohn T."/>
            <person name="Peeters S.H."/>
            <person name="Heuer A."/>
            <person name="Rast P."/>
            <person name="Oberbeckmann S."/>
            <person name="Bunk B."/>
            <person name="Jeske O."/>
            <person name="Meyerdierks A."/>
            <person name="Storesund J.E."/>
            <person name="Kallscheuer N."/>
            <person name="Luecker S."/>
            <person name="Lage O.M."/>
            <person name="Pohl T."/>
            <person name="Merkel B.J."/>
            <person name="Hornburger P."/>
            <person name="Mueller R.-W."/>
            <person name="Bruemmer F."/>
            <person name="Labrenz M."/>
            <person name="Spormann A.M."/>
            <person name="Op den Camp H."/>
            <person name="Overmann J."/>
            <person name="Amann R."/>
            <person name="Jetten M.S.M."/>
            <person name="Mascher T."/>
            <person name="Medema M.H."/>
            <person name="Devos D.P."/>
            <person name="Kaster A.-K."/>
            <person name="Ovreas L."/>
            <person name="Rohde M."/>
            <person name="Galperin M.Y."/>
            <person name="Jogler C."/>
        </authorList>
    </citation>
    <scope>NUCLEOTIDE SEQUENCE [LARGE SCALE GENOMIC DNA]</scope>
    <source>
        <strain evidence="1 2">Pan161</strain>
    </source>
</reference>
<protein>
    <submittedName>
        <fullName evidence="1">Uncharacterized protein</fullName>
    </submittedName>
</protein>
<evidence type="ECO:0000313" key="1">
    <source>
        <dbReference type="EMBL" id="QDT89872.1"/>
    </source>
</evidence>
<name>A0A517VA38_9PLAN</name>
<keyword evidence="2" id="KW-1185">Reference proteome</keyword>
<organism evidence="1 2">
    <name type="scientific">Gimesia algae</name>
    <dbReference type="NCBI Taxonomy" id="2527971"/>
    <lineage>
        <taxon>Bacteria</taxon>
        <taxon>Pseudomonadati</taxon>
        <taxon>Planctomycetota</taxon>
        <taxon>Planctomycetia</taxon>
        <taxon>Planctomycetales</taxon>
        <taxon>Planctomycetaceae</taxon>
        <taxon>Gimesia</taxon>
    </lineage>
</organism>